<protein>
    <submittedName>
        <fullName evidence="2">Uncharacterized protein</fullName>
    </submittedName>
</protein>
<name>A0A822Y8G8_NELNU</name>
<dbReference type="Proteomes" id="UP000607653">
    <property type="component" value="Unassembled WGS sequence"/>
</dbReference>
<dbReference type="EMBL" id="DUZY01000002">
    <property type="protein sequence ID" value="DAD28717.1"/>
    <property type="molecule type" value="Genomic_DNA"/>
</dbReference>
<reference evidence="2 3" key="1">
    <citation type="journal article" date="2020" name="Mol. Biol. Evol.">
        <title>Distinct Expression and Methylation Patterns for Genes with Different Fates following a Single Whole-Genome Duplication in Flowering Plants.</title>
        <authorList>
            <person name="Shi T."/>
            <person name="Rahmani R.S."/>
            <person name="Gugger P.F."/>
            <person name="Wang M."/>
            <person name="Li H."/>
            <person name="Zhang Y."/>
            <person name="Li Z."/>
            <person name="Wang Q."/>
            <person name="Van de Peer Y."/>
            <person name="Marchal K."/>
            <person name="Chen J."/>
        </authorList>
    </citation>
    <scope>NUCLEOTIDE SEQUENCE [LARGE SCALE GENOMIC DNA]</scope>
    <source>
        <tissue evidence="2">Leaf</tissue>
    </source>
</reference>
<organism evidence="2 3">
    <name type="scientific">Nelumbo nucifera</name>
    <name type="common">Sacred lotus</name>
    <dbReference type="NCBI Taxonomy" id="4432"/>
    <lineage>
        <taxon>Eukaryota</taxon>
        <taxon>Viridiplantae</taxon>
        <taxon>Streptophyta</taxon>
        <taxon>Embryophyta</taxon>
        <taxon>Tracheophyta</taxon>
        <taxon>Spermatophyta</taxon>
        <taxon>Magnoliopsida</taxon>
        <taxon>Proteales</taxon>
        <taxon>Nelumbonaceae</taxon>
        <taxon>Nelumbo</taxon>
    </lineage>
</organism>
<gene>
    <name evidence="2" type="ORF">HUJ06_030185</name>
</gene>
<evidence type="ECO:0000313" key="2">
    <source>
        <dbReference type="EMBL" id="DAD28717.1"/>
    </source>
</evidence>
<sequence length="85" mass="9942">MIQYGAYRIDTLNHGVDIEKFADKDVEEGKYLGMWFLGGEAFVHRAFAEFERRCEERMKKTVGGKSGDVWDEEVEGREDEFVEEE</sequence>
<proteinExistence type="predicted"/>
<accession>A0A822Y8G8</accession>
<feature type="compositionally biased region" description="Acidic residues" evidence="1">
    <location>
        <begin position="69"/>
        <end position="85"/>
    </location>
</feature>
<dbReference type="AlphaFoldDB" id="A0A822Y8G8"/>
<evidence type="ECO:0000256" key="1">
    <source>
        <dbReference type="SAM" id="MobiDB-lite"/>
    </source>
</evidence>
<keyword evidence="3" id="KW-1185">Reference proteome</keyword>
<comment type="caution">
    <text evidence="2">The sequence shown here is derived from an EMBL/GenBank/DDBJ whole genome shotgun (WGS) entry which is preliminary data.</text>
</comment>
<evidence type="ECO:0000313" key="3">
    <source>
        <dbReference type="Proteomes" id="UP000607653"/>
    </source>
</evidence>
<feature type="region of interest" description="Disordered" evidence="1">
    <location>
        <begin position="63"/>
        <end position="85"/>
    </location>
</feature>